<dbReference type="Gene3D" id="1.25.40.20">
    <property type="entry name" value="Ankyrin repeat-containing domain"/>
    <property type="match status" value="1"/>
</dbReference>
<dbReference type="InterPro" id="IPR036770">
    <property type="entry name" value="Ankyrin_rpt-contain_sf"/>
</dbReference>
<keyword evidence="1" id="KW-0040">ANK repeat</keyword>
<dbReference type="AlphaFoldDB" id="A0A5F9C2J8"/>
<dbReference type="EMBL" id="AAGW02045441">
    <property type="status" value="NOT_ANNOTATED_CDS"/>
    <property type="molecule type" value="Genomic_DNA"/>
</dbReference>
<dbReference type="PROSITE" id="PS50297">
    <property type="entry name" value="ANK_REP_REGION"/>
    <property type="match status" value="1"/>
</dbReference>
<proteinExistence type="predicted"/>
<reference evidence="2" key="3">
    <citation type="submission" date="2025-09" db="UniProtKB">
        <authorList>
            <consortium name="Ensembl"/>
        </authorList>
    </citation>
    <scope>IDENTIFICATION</scope>
    <source>
        <strain evidence="2">Thorbecke</strain>
    </source>
</reference>
<reference evidence="2" key="2">
    <citation type="submission" date="2025-08" db="UniProtKB">
        <authorList>
            <consortium name="Ensembl"/>
        </authorList>
    </citation>
    <scope>IDENTIFICATION</scope>
    <source>
        <strain evidence="2">Thorbecke</strain>
    </source>
</reference>
<dbReference type="PROSITE" id="PS50088">
    <property type="entry name" value="ANK_REPEAT"/>
    <property type="match status" value="1"/>
</dbReference>
<organism evidence="2 3">
    <name type="scientific">Oryctolagus cuniculus</name>
    <name type="common">Rabbit</name>
    <dbReference type="NCBI Taxonomy" id="9986"/>
    <lineage>
        <taxon>Eukaryota</taxon>
        <taxon>Metazoa</taxon>
        <taxon>Chordata</taxon>
        <taxon>Craniata</taxon>
        <taxon>Vertebrata</taxon>
        <taxon>Euteleostomi</taxon>
        <taxon>Mammalia</taxon>
        <taxon>Eutheria</taxon>
        <taxon>Euarchontoglires</taxon>
        <taxon>Glires</taxon>
        <taxon>Lagomorpha</taxon>
        <taxon>Leporidae</taxon>
        <taxon>Oryctolagus</taxon>
    </lineage>
</organism>
<dbReference type="Proteomes" id="UP000001811">
    <property type="component" value="Chromosome 15"/>
</dbReference>
<evidence type="ECO:0000256" key="1">
    <source>
        <dbReference type="PROSITE-ProRule" id="PRU00023"/>
    </source>
</evidence>
<sequence>MIHILLYYKVSTSIQDTEGNSSLHLAYDEERVEEAKLLVSQGARWPGYNPQENGGRLNSLSLSLLYVFSVVPNVLEADILVHQVSSMNCDFFHLQNSLCSCILLKHILTCLSCSLRGLCQIFLIAGFFFQL</sequence>
<dbReference type="SMR" id="A0A5F9C2J8"/>
<dbReference type="STRING" id="9986.ENSOCUP00000028034"/>
<dbReference type="InParanoid" id="A0A5F9C2J8"/>
<keyword evidence="3" id="KW-1185">Reference proteome</keyword>
<dbReference type="Ensembl" id="ENSOCUT00000055129.1">
    <property type="protein sequence ID" value="ENSOCUP00000028034.1"/>
    <property type="gene ID" value="ENSOCUG00000033772.1"/>
</dbReference>
<evidence type="ECO:0000313" key="3">
    <source>
        <dbReference type="Proteomes" id="UP000001811"/>
    </source>
</evidence>
<dbReference type="InterPro" id="IPR002110">
    <property type="entry name" value="Ankyrin_rpt"/>
</dbReference>
<name>A0A5F9C2J8_RABIT</name>
<protein>
    <submittedName>
        <fullName evidence="2">Uncharacterized protein</fullName>
    </submittedName>
</protein>
<dbReference type="Bgee" id="ENSOCUG00000033772">
    <property type="expression patterns" value="Expressed in blood and 16 other cell types or tissues"/>
</dbReference>
<dbReference type="SUPFAM" id="SSF48403">
    <property type="entry name" value="Ankyrin repeat"/>
    <property type="match status" value="1"/>
</dbReference>
<evidence type="ECO:0000313" key="2">
    <source>
        <dbReference type="Ensembl" id="ENSOCUP00000028034.1"/>
    </source>
</evidence>
<reference evidence="2 3" key="1">
    <citation type="journal article" date="2011" name="Nature">
        <title>A high-resolution map of human evolutionary constraint using 29 mammals.</title>
        <authorList>
            <person name="Lindblad-Toh K."/>
            <person name="Garber M."/>
            <person name="Zuk O."/>
            <person name="Lin M.F."/>
            <person name="Parker B.J."/>
            <person name="Washietl S."/>
            <person name="Kheradpour P."/>
            <person name="Ernst J."/>
            <person name="Jordan G."/>
            <person name="Mauceli E."/>
            <person name="Ward L.D."/>
            <person name="Lowe C.B."/>
            <person name="Holloway A.K."/>
            <person name="Clamp M."/>
            <person name="Gnerre S."/>
            <person name="Alfoldi J."/>
            <person name="Beal K."/>
            <person name="Chang J."/>
            <person name="Clawson H."/>
            <person name="Cuff J."/>
            <person name="Di Palma F."/>
            <person name="Fitzgerald S."/>
            <person name="Flicek P."/>
            <person name="Guttman M."/>
            <person name="Hubisz M.J."/>
            <person name="Jaffe D.B."/>
            <person name="Jungreis I."/>
            <person name="Kent W.J."/>
            <person name="Kostka D."/>
            <person name="Lara M."/>
            <person name="Martins A.L."/>
            <person name="Massingham T."/>
            <person name="Moltke I."/>
            <person name="Raney B.J."/>
            <person name="Rasmussen M.D."/>
            <person name="Robinson J."/>
            <person name="Stark A."/>
            <person name="Vilella A.J."/>
            <person name="Wen J."/>
            <person name="Xie X."/>
            <person name="Zody M.C."/>
            <person name="Baldwin J."/>
            <person name="Bloom T."/>
            <person name="Chin C.W."/>
            <person name="Heiman D."/>
            <person name="Nicol R."/>
            <person name="Nusbaum C."/>
            <person name="Young S."/>
            <person name="Wilkinson J."/>
            <person name="Worley K.C."/>
            <person name="Kovar C.L."/>
            <person name="Muzny D.M."/>
            <person name="Gibbs R.A."/>
            <person name="Cree A."/>
            <person name="Dihn H.H."/>
            <person name="Fowler G."/>
            <person name="Jhangiani S."/>
            <person name="Joshi V."/>
            <person name="Lee S."/>
            <person name="Lewis L.R."/>
            <person name="Nazareth L.V."/>
            <person name="Okwuonu G."/>
            <person name="Santibanez J."/>
            <person name="Warren W.C."/>
            <person name="Mardis E.R."/>
            <person name="Weinstock G.M."/>
            <person name="Wilson R.K."/>
            <person name="Delehaunty K."/>
            <person name="Dooling D."/>
            <person name="Fronik C."/>
            <person name="Fulton L."/>
            <person name="Fulton B."/>
            <person name="Graves T."/>
            <person name="Minx P."/>
            <person name="Sodergren E."/>
            <person name="Birney E."/>
            <person name="Margulies E.H."/>
            <person name="Herrero J."/>
            <person name="Green E.D."/>
            <person name="Haussler D."/>
            <person name="Siepel A."/>
            <person name="Goldman N."/>
            <person name="Pollard K.S."/>
            <person name="Pedersen J.S."/>
            <person name="Lander E.S."/>
            <person name="Kellis M."/>
        </authorList>
    </citation>
    <scope>NUCLEOTIDE SEQUENCE [LARGE SCALE GENOMIC DNA]</scope>
    <source>
        <strain evidence="2 3">Thorbecke inbred</strain>
    </source>
</reference>
<feature type="repeat" description="ANK" evidence="1">
    <location>
        <begin position="18"/>
        <end position="43"/>
    </location>
</feature>
<accession>A0A5F9C2J8</accession>